<protein>
    <submittedName>
        <fullName evidence="2">Uncharacterized protein</fullName>
    </submittedName>
</protein>
<name>A0A7X5UQ82_9PSEU</name>
<dbReference type="AlphaFoldDB" id="A0A7X5UQ82"/>
<gene>
    <name evidence="2" type="ORF">FHU38_002510</name>
</gene>
<dbReference type="Proteomes" id="UP000545493">
    <property type="component" value="Unassembled WGS sequence"/>
</dbReference>
<organism evidence="2 3">
    <name type="scientific">Saccharomonospora amisosensis</name>
    <dbReference type="NCBI Taxonomy" id="1128677"/>
    <lineage>
        <taxon>Bacteria</taxon>
        <taxon>Bacillati</taxon>
        <taxon>Actinomycetota</taxon>
        <taxon>Actinomycetes</taxon>
        <taxon>Pseudonocardiales</taxon>
        <taxon>Pseudonocardiaceae</taxon>
        <taxon>Saccharomonospora</taxon>
    </lineage>
</organism>
<evidence type="ECO:0000256" key="1">
    <source>
        <dbReference type="SAM" id="MobiDB-lite"/>
    </source>
</evidence>
<feature type="region of interest" description="Disordered" evidence="1">
    <location>
        <begin position="20"/>
        <end position="44"/>
    </location>
</feature>
<evidence type="ECO:0000313" key="3">
    <source>
        <dbReference type="Proteomes" id="UP000545493"/>
    </source>
</evidence>
<reference evidence="2 3" key="1">
    <citation type="submission" date="2020-03" db="EMBL/GenBank/DDBJ databases">
        <title>Sequencing the genomes of 1000 actinobacteria strains.</title>
        <authorList>
            <person name="Klenk H.-P."/>
        </authorList>
    </citation>
    <scope>NUCLEOTIDE SEQUENCE [LARGE SCALE GENOMIC DNA]</scope>
    <source>
        <strain evidence="2 3">DSM 45685</strain>
    </source>
</reference>
<sequence>MLTLCNDTLGRLNSQQTMSLLTSGQASPRAERLSQSRETCDAFA</sequence>
<proteinExistence type="predicted"/>
<evidence type="ECO:0000313" key="2">
    <source>
        <dbReference type="EMBL" id="NIJ12166.1"/>
    </source>
</evidence>
<feature type="compositionally biased region" description="Basic and acidic residues" evidence="1">
    <location>
        <begin position="29"/>
        <end position="44"/>
    </location>
</feature>
<keyword evidence="3" id="KW-1185">Reference proteome</keyword>
<comment type="caution">
    <text evidence="2">The sequence shown here is derived from an EMBL/GenBank/DDBJ whole genome shotgun (WGS) entry which is preliminary data.</text>
</comment>
<accession>A0A7X5UQ82</accession>
<dbReference type="EMBL" id="JAAOYM010000001">
    <property type="protein sequence ID" value="NIJ12166.1"/>
    <property type="molecule type" value="Genomic_DNA"/>
</dbReference>